<name>A0ABY3PSW3_9CYAN</name>
<dbReference type="PROSITE" id="PS50056">
    <property type="entry name" value="TYR_PHOSPHATASE_2"/>
    <property type="match status" value="1"/>
</dbReference>
<dbReference type="InterPro" id="IPR016130">
    <property type="entry name" value="Tyr_Pase_AS"/>
</dbReference>
<dbReference type="PANTHER" id="PTHR46274">
    <property type="entry name" value="PHOSPHATIDYLINOSITOL PHOSPHATASE"/>
    <property type="match status" value="1"/>
</dbReference>
<reference evidence="2 3" key="1">
    <citation type="journal article" date="2021" name="Genome Biol. Evol.">
        <title>Complete Genome Sequencing of a Novel Gloeobacter Species from a Waterfall Cave in Mexico.</title>
        <authorList>
            <person name="Saw J.H."/>
            <person name="Cardona T."/>
            <person name="Montejano G."/>
        </authorList>
    </citation>
    <scope>NUCLEOTIDE SEQUENCE [LARGE SCALE GENOMIC DNA]</scope>
    <source>
        <strain evidence="2">MG652769</strain>
    </source>
</reference>
<dbReference type="RefSeq" id="WP_230844168.1">
    <property type="nucleotide sequence ID" value="NZ_CP063845.1"/>
</dbReference>
<keyword evidence="3" id="KW-1185">Reference proteome</keyword>
<dbReference type="InterPro" id="IPR029021">
    <property type="entry name" value="Prot-tyrosine_phosphatase-like"/>
</dbReference>
<organism evidence="2 3">
    <name type="scientific">Gloeobacter morelensis MG652769</name>
    <dbReference type="NCBI Taxonomy" id="2781736"/>
    <lineage>
        <taxon>Bacteria</taxon>
        <taxon>Bacillati</taxon>
        <taxon>Cyanobacteriota</taxon>
        <taxon>Cyanophyceae</taxon>
        <taxon>Gloeobacterales</taxon>
        <taxon>Gloeobacteraceae</taxon>
        <taxon>Gloeobacter</taxon>
        <taxon>Gloeobacter morelensis</taxon>
    </lineage>
</organism>
<dbReference type="InterPro" id="IPR000387">
    <property type="entry name" value="Tyr_Pase_dom"/>
</dbReference>
<protein>
    <submittedName>
        <fullName evidence="2">Dual specificity protein phosphatase family protein</fullName>
    </submittedName>
</protein>
<dbReference type="PROSITE" id="PS00383">
    <property type="entry name" value="TYR_PHOSPHATASE_1"/>
    <property type="match status" value="1"/>
</dbReference>
<dbReference type="Gene3D" id="3.90.190.10">
    <property type="entry name" value="Protein tyrosine phosphatase superfamily"/>
    <property type="match status" value="1"/>
</dbReference>
<evidence type="ECO:0000313" key="3">
    <source>
        <dbReference type="Proteomes" id="UP001054846"/>
    </source>
</evidence>
<dbReference type="Proteomes" id="UP001054846">
    <property type="component" value="Chromosome"/>
</dbReference>
<dbReference type="Pfam" id="PF22785">
    <property type="entry name" value="Tc-R-P"/>
    <property type="match status" value="1"/>
</dbReference>
<evidence type="ECO:0000259" key="1">
    <source>
        <dbReference type="PROSITE" id="PS50056"/>
    </source>
</evidence>
<feature type="domain" description="Tyrosine specific protein phosphatases" evidence="1">
    <location>
        <begin position="73"/>
        <end position="140"/>
    </location>
</feature>
<gene>
    <name evidence="2" type="ORF">ISF26_11750</name>
</gene>
<dbReference type="SUPFAM" id="SSF52799">
    <property type="entry name" value="(Phosphotyrosine protein) phosphatases II"/>
    <property type="match status" value="1"/>
</dbReference>
<dbReference type="CDD" id="cd14504">
    <property type="entry name" value="DUSP23"/>
    <property type="match status" value="1"/>
</dbReference>
<dbReference type="EMBL" id="CP063845">
    <property type="protein sequence ID" value="UFP96833.1"/>
    <property type="molecule type" value="Genomic_DNA"/>
</dbReference>
<sequence>MEQSISENLWWVIPGKLGGVRKPTEAEISDLQASGVGGLVSVMDDPGNLDLYERAGMPHRWLPVKGGTAPTREQIAQLRDFVAEQNARGAGVAVHCTSGRRRTGTFLAAYLIAAGHSSEQALQIVQTANPDVELREAQIEFLRNFARS</sequence>
<evidence type="ECO:0000313" key="2">
    <source>
        <dbReference type="EMBL" id="UFP96833.1"/>
    </source>
</evidence>
<dbReference type="PANTHER" id="PTHR46274:SF6">
    <property type="entry name" value="TYR_PHOSPHATASE_2 DOMAIN-CONTAINING PROTEIN"/>
    <property type="match status" value="1"/>
</dbReference>
<proteinExistence type="predicted"/>
<accession>A0ABY3PSW3</accession>